<evidence type="ECO:0000256" key="1">
    <source>
        <dbReference type="ARBA" id="ARBA00004418"/>
    </source>
</evidence>
<evidence type="ECO:0000256" key="3">
    <source>
        <dbReference type="ARBA" id="ARBA00022729"/>
    </source>
</evidence>
<comment type="subcellular location">
    <subcellularLocation>
        <location evidence="1">Periplasm</location>
    </subcellularLocation>
</comment>
<gene>
    <name evidence="9" type="ORF">Q2T77_00705</name>
</gene>
<proteinExistence type="predicted"/>
<dbReference type="InterPro" id="IPR000923">
    <property type="entry name" value="BlueCu_1"/>
</dbReference>
<keyword evidence="3 6" id="KW-0732">Signal</keyword>
<dbReference type="RefSeq" id="WP_301802400.1">
    <property type="nucleotide sequence ID" value="NZ_JAUJZH010000001.1"/>
</dbReference>
<dbReference type="PANTHER" id="PTHR47197:SF3">
    <property type="entry name" value="DIHYDRO-HEME D1 DEHYDROGENASE"/>
    <property type="match status" value="1"/>
</dbReference>
<evidence type="ECO:0000259" key="7">
    <source>
        <dbReference type="Pfam" id="PF00127"/>
    </source>
</evidence>
<dbReference type="InterPro" id="IPR008972">
    <property type="entry name" value="Cupredoxin"/>
</dbReference>
<dbReference type="Gene3D" id="2.60.40.420">
    <property type="entry name" value="Cupredoxins - blue copper proteins"/>
    <property type="match status" value="1"/>
</dbReference>
<evidence type="ECO:0000259" key="8">
    <source>
        <dbReference type="Pfam" id="PF21783"/>
    </source>
</evidence>
<evidence type="ECO:0000313" key="10">
    <source>
        <dbReference type="Proteomes" id="UP001169027"/>
    </source>
</evidence>
<dbReference type="InterPro" id="IPR051200">
    <property type="entry name" value="Host-pathogen_enzymatic-act"/>
</dbReference>
<feature type="domain" description="Blue (type 1) copper" evidence="7">
    <location>
        <begin position="322"/>
        <end position="402"/>
    </location>
</feature>
<dbReference type="EMBL" id="JAUKVY010000001">
    <property type="protein sequence ID" value="MDO1530791.1"/>
    <property type="molecule type" value="Genomic_DNA"/>
</dbReference>
<keyword evidence="4" id="KW-0574">Periplasm</keyword>
<feature type="signal peptide" evidence="6">
    <location>
        <begin position="1"/>
        <end position="22"/>
    </location>
</feature>
<organism evidence="9 10">
    <name type="scientific">Variovorax ginsengisoli</name>
    <dbReference type="NCBI Taxonomy" id="363844"/>
    <lineage>
        <taxon>Bacteria</taxon>
        <taxon>Pseudomonadati</taxon>
        <taxon>Pseudomonadota</taxon>
        <taxon>Betaproteobacteria</taxon>
        <taxon>Burkholderiales</taxon>
        <taxon>Comamonadaceae</taxon>
        <taxon>Variovorax</taxon>
    </lineage>
</organism>
<keyword evidence="5" id="KW-0186">Copper</keyword>
<dbReference type="Proteomes" id="UP001169027">
    <property type="component" value="Unassembled WGS sequence"/>
</dbReference>
<evidence type="ECO:0000256" key="6">
    <source>
        <dbReference type="SAM" id="SignalP"/>
    </source>
</evidence>
<dbReference type="Pfam" id="PF00127">
    <property type="entry name" value="Copper-bind"/>
    <property type="match status" value="1"/>
</dbReference>
<sequence>MKRHPILATALAALMLANPAFAAGPKAYVGNFKDNTVSVIDTGSQRLVATVPVAAGPDGIAVGRNDRQVFVSGASASSLSVIDTATDRIVDTVEVGKGPQGLALTPDGRWLLVAVNGEDRVAFVDAATHAVAATVPVAKPHTLTVSPDGKRAYVSSQAPGSFALVVIDLPTRAVAASVPLEKTPRDLELSPDGKVLYVTMAGLSAVQVFDTASNKPLMQIPTGVSPHVAHLFAGARSGVVVVQGPGELMLFDPATQASTGSIAVGKQPHWVDMLPGGKKVLVTNEGSNDVSLVDLAGGPVVTIPVGNAPRKVAVQHRAAGGSAKVSINNFAFGPAQLAINAGDSVTWTNDDGAPHGLAFNDGAPGTTDMLPGQSFSRVFAKAGVFDYVCSVHPYMMARVTVQ</sequence>
<name>A0ABT8RW23_9BURK</name>
<evidence type="ECO:0000256" key="5">
    <source>
        <dbReference type="ARBA" id="ARBA00023008"/>
    </source>
</evidence>
<dbReference type="SUPFAM" id="SSF50974">
    <property type="entry name" value="Nitrous oxide reductase, N-terminal domain"/>
    <property type="match status" value="1"/>
</dbReference>
<keyword evidence="10" id="KW-1185">Reference proteome</keyword>
<protein>
    <submittedName>
        <fullName evidence="9">Plastocyanin/azurin family copper-binding protein</fullName>
    </submittedName>
</protein>
<dbReference type="SUPFAM" id="SSF49503">
    <property type="entry name" value="Cupredoxins"/>
    <property type="match status" value="1"/>
</dbReference>
<dbReference type="Gene3D" id="2.130.10.10">
    <property type="entry name" value="YVTN repeat-like/Quinoprotein amine dehydrogenase"/>
    <property type="match status" value="3"/>
</dbReference>
<feature type="domain" description="YNCE-like beta-propeller" evidence="8">
    <location>
        <begin position="106"/>
        <end position="229"/>
    </location>
</feature>
<dbReference type="Pfam" id="PF21783">
    <property type="entry name" value="YNCE"/>
    <property type="match status" value="2"/>
</dbReference>
<feature type="chain" id="PRO_5045369965" evidence="6">
    <location>
        <begin position="23"/>
        <end position="402"/>
    </location>
</feature>
<keyword evidence="2" id="KW-0479">Metal-binding</keyword>
<evidence type="ECO:0000256" key="2">
    <source>
        <dbReference type="ARBA" id="ARBA00022723"/>
    </source>
</evidence>
<accession>A0ABT8RW23</accession>
<dbReference type="InterPro" id="IPR011045">
    <property type="entry name" value="N2O_reductase_N"/>
</dbReference>
<comment type="caution">
    <text evidence="9">The sequence shown here is derived from an EMBL/GenBank/DDBJ whole genome shotgun (WGS) entry which is preliminary data.</text>
</comment>
<dbReference type="PANTHER" id="PTHR47197">
    <property type="entry name" value="PROTEIN NIRF"/>
    <property type="match status" value="1"/>
</dbReference>
<evidence type="ECO:0000256" key="4">
    <source>
        <dbReference type="ARBA" id="ARBA00022764"/>
    </source>
</evidence>
<dbReference type="InterPro" id="IPR048433">
    <property type="entry name" value="YNCE-like_beta-prop"/>
</dbReference>
<dbReference type="NCBIfam" id="TIGR02276">
    <property type="entry name" value="beta_rpt_yvtn"/>
    <property type="match status" value="2"/>
</dbReference>
<reference evidence="9" key="1">
    <citation type="submission" date="2023-06" db="EMBL/GenBank/DDBJ databases">
        <authorList>
            <person name="Jiang Y."/>
            <person name="Liu Q."/>
        </authorList>
    </citation>
    <scope>NUCLEOTIDE SEQUENCE</scope>
    <source>
        <strain evidence="9">CGMCC 1.12090</strain>
    </source>
</reference>
<feature type="domain" description="YNCE-like beta-propeller" evidence="8">
    <location>
        <begin position="26"/>
        <end position="102"/>
    </location>
</feature>
<dbReference type="InterPro" id="IPR011964">
    <property type="entry name" value="YVTN_b-propeller_repeat"/>
</dbReference>
<dbReference type="InterPro" id="IPR015943">
    <property type="entry name" value="WD40/YVTN_repeat-like_dom_sf"/>
</dbReference>
<evidence type="ECO:0000313" key="9">
    <source>
        <dbReference type="EMBL" id="MDO1530791.1"/>
    </source>
</evidence>